<proteinExistence type="predicted"/>
<dbReference type="HOGENOM" id="CLU_2139342_0_0_1"/>
<dbReference type="AlphaFoldDB" id="W9WM88"/>
<accession>W9WM88</accession>
<dbReference type="EMBL" id="AMGX01000024">
    <property type="protein sequence ID" value="EXJ65756.1"/>
    <property type="molecule type" value="Genomic_DNA"/>
</dbReference>
<sequence>CSQSSQAAAEPGHLQQINQWHLGCYRYHEWTFFVVTTILFEDAVQTNFSRWNNIVFHSMDPFDSSSWSNPVHFNFPRYTVFATGLHPWQVTPGITQTTIDLETGEVGHNVRYI</sequence>
<dbReference type="RefSeq" id="XP_007750046.1">
    <property type="nucleotide sequence ID" value="XM_007751856.1"/>
</dbReference>
<organism evidence="1 2">
    <name type="scientific">Cladophialophora psammophila CBS 110553</name>
    <dbReference type="NCBI Taxonomy" id="1182543"/>
    <lineage>
        <taxon>Eukaryota</taxon>
        <taxon>Fungi</taxon>
        <taxon>Dikarya</taxon>
        <taxon>Ascomycota</taxon>
        <taxon>Pezizomycotina</taxon>
        <taxon>Eurotiomycetes</taxon>
        <taxon>Chaetothyriomycetidae</taxon>
        <taxon>Chaetothyriales</taxon>
        <taxon>Herpotrichiellaceae</taxon>
        <taxon>Cladophialophora</taxon>
    </lineage>
</organism>
<dbReference type="STRING" id="1182543.W9WM88"/>
<feature type="non-terminal residue" evidence="1">
    <location>
        <position position="1"/>
    </location>
</feature>
<dbReference type="GeneID" id="19195973"/>
<name>W9WM88_9EURO</name>
<protein>
    <submittedName>
        <fullName evidence="1">Uncharacterized protein</fullName>
    </submittedName>
</protein>
<dbReference type="Proteomes" id="UP000019471">
    <property type="component" value="Unassembled WGS sequence"/>
</dbReference>
<keyword evidence="2" id="KW-1185">Reference proteome</keyword>
<reference evidence="1 2" key="1">
    <citation type="submission" date="2013-03" db="EMBL/GenBank/DDBJ databases">
        <title>The Genome Sequence of Cladophialophora psammophila CBS 110553.</title>
        <authorList>
            <consortium name="The Broad Institute Genomics Platform"/>
            <person name="Cuomo C."/>
            <person name="de Hoog S."/>
            <person name="Gorbushina A."/>
            <person name="Walker B."/>
            <person name="Young S.K."/>
            <person name="Zeng Q."/>
            <person name="Gargeya S."/>
            <person name="Fitzgerald M."/>
            <person name="Haas B."/>
            <person name="Abouelleil A."/>
            <person name="Allen A.W."/>
            <person name="Alvarado L."/>
            <person name="Arachchi H.M."/>
            <person name="Berlin A.M."/>
            <person name="Chapman S.B."/>
            <person name="Gainer-Dewar J."/>
            <person name="Goldberg J."/>
            <person name="Griggs A."/>
            <person name="Gujja S."/>
            <person name="Hansen M."/>
            <person name="Howarth C."/>
            <person name="Imamovic A."/>
            <person name="Ireland A."/>
            <person name="Larimer J."/>
            <person name="McCowan C."/>
            <person name="Murphy C."/>
            <person name="Pearson M."/>
            <person name="Poon T.W."/>
            <person name="Priest M."/>
            <person name="Roberts A."/>
            <person name="Saif S."/>
            <person name="Shea T."/>
            <person name="Sisk P."/>
            <person name="Sykes S."/>
            <person name="Wortman J."/>
            <person name="Nusbaum C."/>
            <person name="Birren B."/>
        </authorList>
    </citation>
    <scope>NUCLEOTIDE SEQUENCE [LARGE SCALE GENOMIC DNA]</scope>
    <source>
        <strain evidence="1 2">CBS 110553</strain>
    </source>
</reference>
<gene>
    <name evidence="1" type="ORF">A1O5_11284</name>
</gene>
<evidence type="ECO:0000313" key="2">
    <source>
        <dbReference type="Proteomes" id="UP000019471"/>
    </source>
</evidence>
<evidence type="ECO:0000313" key="1">
    <source>
        <dbReference type="EMBL" id="EXJ65756.1"/>
    </source>
</evidence>
<comment type="caution">
    <text evidence="1">The sequence shown here is derived from an EMBL/GenBank/DDBJ whole genome shotgun (WGS) entry which is preliminary data.</text>
</comment>